<sequence length="148" mass="16541">MVGSATTRIARCNWDKSWRPSPASGAHRLARRRRKPWLMRPASSSSKKTPHEGKDIEGDPGRDLHKLADDCSYGELKPDLIRDRIVVGVADDNLSEELQAKANLTLDKAIQLARQWGARKQGQELLRGHESTVGSISRHLLVSVCHFL</sequence>
<evidence type="ECO:0000313" key="3">
    <source>
        <dbReference type="Proteomes" id="UP001519460"/>
    </source>
</evidence>
<dbReference type="Proteomes" id="UP001519460">
    <property type="component" value="Unassembled WGS sequence"/>
</dbReference>
<dbReference type="EMBL" id="JACVVK020000500">
    <property type="protein sequence ID" value="KAK7469891.1"/>
    <property type="molecule type" value="Genomic_DNA"/>
</dbReference>
<keyword evidence="3" id="KW-1185">Reference proteome</keyword>
<evidence type="ECO:0000313" key="2">
    <source>
        <dbReference type="EMBL" id="KAK7469891.1"/>
    </source>
</evidence>
<proteinExistence type="predicted"/>
<gene>
    <name evidence="2" type="ORF">BaRGS_00036111</name>
</gene>
<evidence type="ECO:0000256" key="1">
    <source>
        <dbReference type="SAM" id="MobiDB-lite"/>
    </source>
</evidence>
<feature type="compositionally biased region" description="Basic and acidic residues" evidence="1">
    <location>
        <begin position="49"/>
        <end position="63"/>
    </location>
</feature>
<accession>A0ABD0JCM1</accession>
<comment type="caution">
    <text evidence="2">The sequence shown here is derived from an EMBL/GenBank/DDBJ whole genome shotgun (WGS) entry which is preliminary data.</text>
</comment>
<dbReference type="AlphaFoldDB" id="A0ABD0JCM1"/>
<reference evidence="2 3" key="1">
    <citation type="journal article" date="2023" name="Sci. Data">
        <title>Genome assembly of the Korean intertidal mud-creeper Batillaria attramentaria.</title>
        <authorList>
            <person name="Patra A.K."/>
            <person name="Ho P.T."/>
            <person name="Jun S."/>
            <person name="Lee S.J."/>
            <person name="Kim Y."/>
            <person name="Won Y.J."/>
        </authorList>
    </citation>
    <scope>NUCLEOTIDE SEQUENCE [LARGE SCALE GENOMIC DNA]</scope>
    <source>
        <strain evidence="2">Wonlab-2016</strain>
    </source>
</reference>
<name>A0ABD0JCM1_9CAEN</name>
<feature type="compositionally biased region" description="Basic residues" evidence="1">
    <location>
        <begin position="28"/>
        <end position="37"/>
    </location>
</feature>
<feature type="region of interest" description="Disordered" evidence="1">
    <location>
        <begin position="13"/>
        <end position="63"/>
    </location>
</feature>
<organism evidence="2 3">
    <name type="scientific">Batillaria attramentaria</name>
    <dbReference type="NCBI Taxonomy" id="370345"/>
    <lineage>
        <taxon>Eukaryota</taxon>
        <taxon>Metazoa</taxon>
        <taxon>Spiralia</taxon>
        <taxon>Lophotrochozoa</taxon>
        <taxon>Mollusca</taxon>
        <taxon>Gastropoda</taxon>
        <taxon>Caenogastropoda</taxon>
        <taxon>Sorbeoconcha</taxon>
        <taxon>Cerithioidea</taxon>
        <taxon>Batillariidae</taxon>
        <taxon>Batillaria</taxon>
    </lineage>
</organism>
<protein>
    <submittedName>
        <fullName evidence="2">Uncharacterized protein</fullName>
    </submittedName>
</protein>